<keyword evidence="8" id="KW-1185">Reference proteome</keyword>
<dbReference type="PRINTS" id="PR00682">
    <property type="entry name" value="IPNSYNTHASE"/>
</dbReference>
<dbReference type="GO" id="GO:0051213">
    <property type="term" value="F:dioxygenase activity"/>
    <property type="evidence" value="ECO:0007669"/>
    <property type="project" value="UniProtKB-ARBA"/>
</dbReference>
<dbReference type="InterPro" id="IPR027443">
    <property type="entry name" value="IPNS-like_sf"/>
</dbReference>
<dbReference type="AlphaFoldDB" id="A0ABC8J812"/>
<comment type="caution">
    <text evidence="7">The sequence shown here is derived from an EMBL/GenBank/DDBJ whole genome shotgun (WGS) entry which is preliminary data.</text>
</comment>
<dbReference type="PANTHER" id="PTHR10209:SF590">
    <property type="entry name" value="2-OXOGLUTARATE (2OG) AND FE(II)-DEPENDENT OXYGENASE SUPERFAMILY PROTEIN"/>
    <property type="match status" value="1"/>
</dbReference>
<proteinExistence type="inferred from homology"/>
<reference evidence="7 8" key="1">
    <citation type="submission" date="2022-03" db="EMBL/GenBank/DDBJ databases">
        <authorList>
            <person name="Macdonald S."/>
            <person name="Ahmed S."/>
            <person name="Newling K."/>
        </authorList>
    </citation>
    <scope>NUCLEOTIDE SEQUENCE [LARGE SCALE GENOMIC DNA]</scope>
</reference>
<name>A0ABC8J812_ERUVS</name>
<evidence type="ECO:0000313" key="8">
    <source>
        <dbReference type="Proteomes" id="UP001642260"/>
    </source>
</evidence>
<dbReference type="PROSITE" id="PS51471">
    <property type="entry name" value="FE2OG_OXY"/>
    <property type="match status" value="1"/>
</dbReference>
<dbReference type="InterPro" id="IPR005123">
    <property type="entry name" value="Oxoglu/Fe-dep_dioxygenase_dom"/>
</dbReference>
<dbReference type="Pfam" id="PF03171">
    <property type="entry name" value="2OG-FeII_Oxy"/>
    <property type="match status" value="1"/>
</dbReference>
<dbReference type="GO" id="GO:0046872">
    <property type="term" value="F:metal ion binding"/>
    <property type="evidence" value="ECO:0007669"/>
    <property type="project" value="UniProtKB-KW"/>
</dbReference>
<gene>
    <name evidence="7" type="ORF">ERUC_LOCUS7330</name>
</gene>
<keyword evidence="3 5" id="KW-0560">Oxidoreductase</keyword>
<evidence type="ECO:0000259" key="6">
    <source>
        <dbReference type="PROSITE" id="PS51471"/>
    </source>
</evidence>
<evidence type="ECO:0000256" key="5">
    <source>
        <dbReference type="RuleBase" id="RU003682"/>
    </source>
</evidence>
<accession>A0ABC8J812</accession>
<dbReference type="Gene3D" id="2.60.120.330">
    <property type="entry name" value="B-lactam Antibiotic, Isopenicillin N Synthase, Chain"/>
    <property type="match status" value="1"/>
</dbReference>
<evidence type="ECO:0000313" key="7">
    <source>
        <dbReference type="EMBL" id="CAH8315088.1"/>
    </source>
</evidence>
<evidence type="ECO:0000256" key="4">
    <source>
        <dbReference type="ARBA" id="ARBA00023004"/>
    </source>
</evidence>
<sequence>MVRAKAFSRNTEIAKMETSSLVLPIIDISLPDKISTAQLIRKACVEHGFFYVKNHGISEELMKGTFRESKSFFDLPLEEKMSLLRHDLLGYTPLYAEKLDPSLTSSTGDSKESFYLGSLEGTLAQRYPNQWPPDDLLPSWRQTMECYYKNVLSVGQKLLGLIALALDLDEGFFKQNGALNDPTAVVRLLRYPGEVILSDGETYGASAHSDYGMVTLLLTDGVPGLQVCRDKSKQPRVWEDVPGLRGAFIVNIGDMMERWTNGLFRSTLHRVMPVGKERYSVVFFLDPNPDCNVECLESCCSETCPPRFPPILAGDYIKERFSNGTTLDKPVRIKNTLYLWWEKVCELHINNTPETEASFQPVALMEISF</sequence>
<protein>
    <recommendedName>
        <fullName evidence="6">Fe2OG dioxygenase domain-containing protein</fullName>
    </recommendedName>
</protein>
<dbReference type="EMBL" id="CAKOAT010082266">
    <property type="protein sequence ID" value="CAH8315088.1"/>
    <property type="molecule type" value="Genomic_DNA"/>
</dbReference>
<dbReference type="PANTHER" id="PTHR10209">
    <property type="entry name" value="OXIDOREDUCTASE, 2OG-FE II OXYGENASE FAMILY PROTEIN"/>
    <property type="match status" value="1"/>
</dbReference>
<evidence type="ECO:0000256" key="3">
    <source>
        <dbReference type="ARBA" id="ARBA00023002"/>
    </source>
</evidence>
<dbReference type="InterPro" id="IPR044861">
    <property type="entry name" value="IPNS-like_FE2OG_OXY"/>
</dbReference>
<dbReference type="Pfam" id="PF14226">
    <property type="entry name" value="DIOX_N"/>
    <property type="match status" value="1"/>
</dbReference>
<keyword evidence="4 5" id="KW-0408">Iron</keyword>
<dbReference type="SUPFAM" id="SSF51197">
    <property type="entry name" value="Clavaminate synthase-like"/>
    <property type="match status" value="1"/>
</dbReference>
<evidence type="ECO:0000256" key="1">
    <source>
        <dbReference type="ARBA" id="ARBA00008056"/>
    </source>
</evidence>
<organism evidence="7 8">
    <name type="scientific">Eruca vesicaria subsp. sativa</name>
    <name type="common">Garden rocket</name>
    <name type="synonym">Eruca sativa</name>
    <dbReference type="NCBI Taxonomy" id="29727"/>
    <lineage>
        <taxon>Eukaryota</taxon>
        <taxon>Viridiplantae</taxon>
        <taxon>Streptophyta</taxon>
        <taxon>Embryophyta</taxon>
        <taxon>Tracheophyta</taxon>
        <taxon>Spermatophyta</taxon>
        <taxon>Magnoliopsida</taxon>
        <taxon>eudicotyledons</taxon>
        <taxon>Gunneridae</taxon>
        <taxon>Pentapetalae</taxon>
        <taxon>rosids</taxon>
        <taxon>malvids</taxon>
        <taxon>Brassicales</taxon>
        <taxon>Brassicaceae</taxon>
        <taxon>Brassiceae</taxon>
        <taxon>Eruca</taxon>
    </lineage>
</organism>
<dbReference type="Proteomes" id="UP001642260">
    <property type="component" value="Unassembled WGS sequence"/>
</dbReference>
<dbReference type="InterPro" id="IPR026992">
    <property type="entry name" value="DIOX_N"/>
</dbReference>
<dbReference type="FunFam" id="2.60.120.330:FF:000006">
    <property type="entry name" value="2-oxoglutarate-Fe(II) type oxidoreductase hxnY"/>
    <property type="match status" value="1"/>
</dbReference>
<feature type="domain" description="Fe2OG dioxygenase" evidence="6">
    <location>
        <begin position="182"/>
        <end position="287"/>
    </location>
</feature>
<comment type="similarity">
    <text evidence="1 5">Belongs to the iron/ascorbate-dependent oxidoreductase family.</text>
</comment>
<evidence type="ECO:0000256" key="2">
    <source>
        <dbReference type="ARBA" id="ARBA00022723"/>
    </source>
</evidence>
<keyword evidence="2 5" id="KW-0479">Metal-binding</keyword>